<evidence type="ECO:0000313" key="1">
    <source>
        <dbReference type="EMBL" id="MFC6199478.1"/>
    </source>
</evidence>
<dbReference type="EMBL" id="JBHSSW010000037">
    <property type="protein sequence ID" value="MFC6199478.1"/>
    <property type="molecule type" value="Genomic_DNA"/>
</dbReference>
<protein>
    <submittedName>
        <fullName evidence="1">Uncharacterized protein</fullName>
    </submittedName>
</protein>
<proteinExistence type="predicted"/>
<comment type="caution">
    <text evidence="1">The sequence shown here is derived from an EMBL/GenBank/DDBJ whole genome shotgun (WGS) entry which is preliminary data.</text>
</comment>
<keyword evidence="2" id="KW-1185">Reference proteome</keyword>
<name>A0ABW1SDT6_9PROT</name>
<reference evidence="2" key="1">
    <citation type="journal article" date="2019" name="Int. J. Syst. Evol. Microbiol.">
        <title>The Global Catalogue of Microorganisms (GCM) 10K type strain sequencing project: providing services to taxonomists for standard genome sequencing and annotation.</title>
        <authorList>
            <consortium name="The Broad Institute Genomics Platform"/>
            <consortium name="The Broad Institute Genome Sequencing Center for Infectious Disease"/>
            <person name="Wu L."/>
            <person name="Ma J."/>
        </authorList>
    </citation>
    <scope>NUCLEOTIDE SEQUENCE [LARGE SCALE GENOMIC DNA]</scope>
    <source>
        <strain evidence="2">CGMCC-1.15741</strain>
    </source>
</reference>
<organism evidence="1 2">
    <name type="scientific">Ponticaulis profundi</name>
    <dbReference type="NCBI Taxonomy" id="2665222"/>
    <lineage>
        <taxon>Bacteria</taxon>
        <taxon>Pseudomonadati</taxon>
        <taxon>Pseudomonadota</taxon>
        <taxon>Alphaproteobacteria</taxon>
        <taxon>Hyphomonadales</taxon>
        <taxon>Hyphomonadaceae</taxon>
        <taxon>Ponticaulis</taxon>
    </lineage>
</organism>
<accession>A0ABW1SDT6</accession>
<dbReference type="RefSeq" id="WP_377380555.1">
    <property type="nucleotide sequence ID" value="NZ_JBHSSW010000037.1"/>
</dbReference>
<evidence type="ECO:0000313" key="2">
    <source>
        <dbReference type="Proteomes" id="UP001596303"/>
    </source>
</evidence>
<sequence>MVSMIARKYDLAEKDYRKQVGLLCGRALEILALFANPLKQARDWTMNVRISVFNSVCAMMR</sequence>
<gene>
    <name evidence="1" type="ORF">ACFQDM_15445</name>
</gene>
<dbReference type="Proteomes" id="UP001596303">
    <property type="component" value="Unassembled WGS sequence"/>
</dbReference>